<dbReference type="InterPro" id="IPR006487">
    <property type="entry name" value="Phage_lambda_L"/>
</dbReference>
<proteinExistence type="predicted"/>
<dbReference type="GO" id="GO:0046718">
    <property type="term" value="P:symbiont entry into host cell"/>
    <property type="evidence" value="ECO:0007669"/>
    <property type="project" value="InterPro"/>
</dbReference>
<evidence type="ECO:0008006" key="3">
    <source>
        <dbReference type="Google" id="ProtNLM"/>
    </source>
</evidence>
<dbReference type="Proteomes" id="UP000494115">
    <property type="component" value="Unassembled WGS sequence"/>
</dbReference>
<dbReference type="GO" id="GO:0030430">
    <property type="term" value="C:host cell cytoplasm"/>
    <property type="evidence" value="ECO:0007669"/>
    <property type="project" value="InterPro"/>
</dbReference>
<name>A0A6S7BPT3_9BURK</name>
<evidence type="ECO:0000313" key="2">
    <source>
        <dbReference type="Proteomes" id="UP000494115"/>
    </source>
</evidence>
<accession>A0A6S7BPT3</accession>
<gene>
    <name evidence="1" type="ORF">LMG28138_03886</name>
</gene>
<dbReference type="NCBIfam" id="TIGR01600">
    <property type="entry name" value="phage_tail_L"/>
    <property type="match status" value="1"/>
</dbReference>
<organism evidence="1 2">
    <name type="scientific">Pararobbsia alpina</name>
    <dbReference type="NCBI Taxonomy" id="621374"/>
    <lineage>
        <taxon>Bacteria</taxon>
        <taxon>Pseudomonadati</taxon>
        <taxon>Pseudomonadota</taxon>
        <taxon>Betaproteobacteria</taxon>
        <taxon>Burkholderiales</taxon>
        <taxon>Burkholderiaceae</taxon>
        <taxon>Pararobbsia</taxon>
    </lineage>
</organism>
<evidence type="ECO:0000313" key="1">
    <source>
        <dbReference type="EMBL" id="CAB3795470.1"/>
    </source>
</evidence>
<dbReference type="GO" id="GO:0051536">
    <property type="term" value="F:iron-sulfur cluster binding"/>
    <property type="evidence" value="ECO:0007669"/>
    <property type="project" value="InterPro"/>
</dbReference>
<protein>
    <recommendedName>
        <fullName evidence="3">Phage minor tail protein L</fullName>
    </recommendedName>
</protein>
<dbReference type="Pfam" id="PF05100">
    <property type="entry name" value="Phage_tail_L"/>
    <property type="match status" value="1"/>
</dbReference>
<reference evidence="1 2" key="1">
    <citation type="submission" date="2020-04" db="EMBL/GenBank/DDBJ databases">
        <authorList>
            <person name="De Canck E."/>
        </authorList>
    </citation>
    <scope>NUCLEOTIDE SEQUENCE [LARGE SCALE GENOMIC DNA]</scope>
    <source>
        <strain evidence="1 2">LMG 28138</strain>
    </source>
</reference>
<keyword evidence="2" id="KW-1185">Reference proteome</keyword>
<sequence length="107" mass="11656">MPVELWVIQQKTGEDNLQVEFTLSSILDFAGRQLPSRQVVATLCQFEYRGIECAWTGVAFYDKNNLPTSDPSQDACSKRLSGCKCRFGANSPLSFGGFPSAGLTGSL</sequence>
<dbReference type="AlphaFoldDB" id="A0A6S7BPT3"/>
<dbReference type="EMBL" id="CADIKM010000021">
    <property type="protein sequence ID" value="CAB3795470.1"/>
    <property type="molecule type" value="Genomic_DNA"/>
</dbReference>